<reference evidence="2 3" key="1">
    <citation type="submission" date="2020-08" db="EMBL/GenBank/DDBJ databases">
        <title>Cohnella phylogeny.</title>
        <authorList>
            <person name="Dunlap C."/>
        </authorList>
    </citation>
    <scope>NUCLEOTIDE SEQUENCE [LARGE SCALE GENOMIC DNA]</scope>
    <source>
        <strain evidence="2 3">DSM 28246</strain>
    </source>
</reference>
<dbReference type="Proteomes" id="UP000547209">
    <property type="component" value="Unassembled WGS sequence"/>
</dbReference>
<evidence type="ECO:0000313" key="3">
    <source>
        <dbReference type="Proteomes" id="UP000547209"/>
    </source>
</evidence>
<keyword evidence="3" id="KW-1185">Reference proteome</keyword>
<dbReference type="InterPro" id="IPR035923">
    <property type="entry name" value="TT1751-like_sf"/>
</dbReference>
<dbReference type="RefSeq" id="WP_185140730.1">
    <property type="nucleotide sequence ID" value="NZ_JACJVP010000001.1"/>
</dbReference>
<proteinExistence type="predicted"/>
<feature type="domain" description="DUF302" evidence="1">
    <location>
        <begin position="91"/>
        <end position="141"/>
    </location>
</feature>
<protein>
    <submittedName>
        <fullName evidence="2">DUF302 domain-containing protein</fullName>
    </submittedName>
</protein>
<dbReference type="SUPFAM" id="SSF103247">
    <property type="entry name" value="TT1751-like"/>
    <property type="match status" value="1"/>
</dbReference>
<accession>A0A7X0VD49</accession>
<sequence length="180" mass="20144">MENGLVFPYKTVSWLTTVREDIPSGLSYEALVTAFEREMGHWDRNAETALVKEHASWEKVKQAFAQMAGPHGLMIFFKIDQGRLVSLHNGIKKCVLYIVGNGVVAEPILTIDIRASLFVPFRVCLYDNGNPTGAIISYERPSSFLATLNQPALYPYGSLLDHRLNCVVQCILRNSQSQTP</sequence>
<dbReference type="Pfam" id="PF03625">
    <property type="entry name" value="DUF302"/>
    <property type="match status" value="1"/>
</dbReference>
<dbReference type="CDD" id="cd14797">
    <property type="entry name" value="DUF302"/>
    <property type="match status" value="1"/>
</dbReference>
<dbReference type="EMBL" id="JACJVP010000001">
    <property type="protein sequence ID" value="MBB6669311.1"/>
    <property type="molecule type" value="Genomic_DNA"/>
</dbReference>
<dbReference type="Gene3D" id="3.30.310.70">
    <property type="entry name" value="TT1751-like domain"/>
    <property type="match status" value="1"/>
</dbReference>
<dbReference type="InterPro" id="IPR005180">
    <property type="entry name" value="DUF302"/>
</dbReference>
<evidence type="ECO:0000259" key="1">
    <source>
        <dbReference type="Pfam" id="PF03625"/>
    </source>
</evidence>
<name>A0A7X0VD49_9BACL</name>
<evidence type="ECO:0000313" key="2">
    <source>
        <dbReference type="EMBL" id="MBB6669311.1"/>
    </source>
</evidence>
<dbReference type="AlphaFoldDB" id="A0A7X0VD49"/>
<gene>
    <name evidence="2" type="ORF">H7C19_01275</name>
</gene>
<organism evidence="2 3">
    <name type="scientific">Cohnella nanjingensis</name>
    <dbReference type="NCBI Taxonomy" id="1387779"/>
    <lineage>
        <taxon>Bacteria</taxon>
        <taxon>Bacillati</taxon>
        <taxon>Bacillota</taxon>
        <taxon>Bacilli</taxon>
        <taxon>Bacillales</taxon>
        <taxon>Paenibacillaceae</taxon>
        <taxon>Cohnella</taxon>
    </lineage>
</organism>
<comment type="caution">
    <text evidence="2">The sequence shown here is derived from an EMBL/GenBank/DDBJ whole genome shotgun (WGS) entry which is preliminary data.</text>
</comment>